<sequence length="120" mass="13180">MRYFIYRGSLVVAALLIHMLLKDDHWGTPPPISSGGGLALGTSEEYIRSEAARSNSRGIDQRHSNFHYTTRRSPFIGTPHKPHIDKANHNLPQFTNHMGRSIAIIGGGIIGASTAYVVTK</sequence>
<keyword evidence="3" id="KW-1185">Reference proteome</keyword>
<dbReference type="AlphaFoldDB" id="L8X3L6"/>
<accession>L8X3L6</accession>
<dbReference type="EMBL" id="AFRT01000276">
    <property type="protein sequence ID" value="ELU44775.1"/>
    <property type="molecule type" value="Genomic_DNA"/>
</dbReference>
<reference evidence="2 3" key="1">
    <citation type="journal article" date="2013" name="Nat. Commun.">
        <title>The evolution and pathogenic mechanisms of the rice sheath blight pathogen.</title>
        <authorList>
            <person name="Zheng A."/>
            <person name="Lin R."/>
            <person name="Xu L."/>
            <person name="Qin P."/>
            <person name="Tang C."/>
            <person name="Ai P."/>
            <person name="Zhang D."/>
            <person name="Liu Y."/>
            <person name="Sun Z."/>
            <person name="Feng H."/>
            <person name="Wang Y."/>
            <person name="Chen Y."/>
            <person name="Liang X."/>
            <person name="Fu R."/>
            <person name="Li Q."/>
            <person name="Zhang J."/>
            <person name="Yu X."/>
            <person name="Xie Z."/>
            <person name="Ding L."/>
            <person name="Guan P."/>
            <person name="Tang J."/>
            <person name="Liang Y."/>
            <person name="Wang S."/>
            <person name="Deng Q."/>
            <person name="Li S."/>
            <person name="Zhu J."/>
            <person name="Wang L."/>
            <person name="Liu H."/>
            <person name="Li P."/>
        </authorList>
    </citation>
    <scope>NUCLEOTIDE SEQUENCE [LARGE SCALE GENOMIC DNA]</scope>
    <source>
        <strain evidence="3">AG-1 IA</strain>
    </source>
</reference>
<dbReference type="HOGENOM" id="CLU_2051238_0_0_1"/>
<evidence type="ECO:0000313" key="2">
    <source>
        <dbReference type="EMBL" id="ELU44775.1"/>
    </source>
</evidence>
<evidence type="ECO:0000313" key="3">
    <source>
        <dbReference type="Proteomes" id="UP000011668"/>
    </source>
</evidence>
<feature type="signal peptide" evidence="1">
    <location>
        <begin position="1"/>
        <end position="27"/>
    </location>
</feature>
<protein>
    <submittedName>
        <fullName evidence="2">DAO domain-containing protein</fullName>
    </submittedName>
</protein>
<dbReference type="Proteomes" id="UP000011668">
    <property type="component" value="Unassembled WGS sequence"/>
</dbReference>
<organism evidence="2 3">
    <name type="scientific">Thanatephorus cucumeris (strain AG1-IA)</name>
    <name type="common">Rice sheath blight fungus</name>
    <name type="synonym">Rhizoctonia solani</name>
    <dbReference type="NCBI Taxonomy" id="983506"/>
    <lineage>
        <taxon>Eukaryota</taxon>
        <taxon>Fungi</taxon>
        <taxon>Dikarya</taxon>
        <taxon>Basidiomycota</taxon>
        <taxon>Agaricomycotina</taxon>
        <taxon>Agaricomycetes</taxon>
        <taxon>Cantharellales</taxon>
        <taxon>Ceratobasidiaceae</taxon>
        <taxon>Rhizoctonia</taxon>
        <taxon>Rhizoctonia solani AG-1</taxon>
    </lineage>
</organism>
<gene>
    <name evidence="2" type="ORF">AG1IA_01204</name>
</gene>
<feature type="chain" id="PRO_5003997773" evidence="1">
    <location>
        <begin position="28"/>
        <end position="120"/>
    </location>
</feature>
<evidence type="ECO:0000256" key="1">
    <source>
        <dbReference type="SAM" id="SignalP"/>
    </source>
</evidence>
<keyword evidence="1" id="KW-0732">Signal</keyword>
<proteinExistence type="predicted"/>
<name>L8X3L6_THACA</name>
<comment type="caution">
    <text evidence="2">The sequence shown here is derived from an EMBL/GenBank/DDBJ whole genome shotgun (WGS) entry which is preliminary data.</text>
</comment>